<feature type="compositionally biased region" description="Acidic residues" evidence="5">
    <location>
        <begin position="317"/>
        <end position="328"/>
    </location>
</feature>
<dbReference type="SMART" id="SM00248">
    <property type="entry name" value="ANK"/>
    <property type="match status" value="5"/>
</dbReference>
<dbReference type="PROSITE" id="PS50088">
    <property type="entry name" value="ANK_REPEAT"/>
    <property type="match status" value="4"/>
</dbReference>
<feature type="coiled-coil region" evidence="4">
    <location>
        <begin position="684"/>
        <end position="833"/>
    </location>
</feature>
<dbReference type="InterPro" id="IPR042420">
    <property type="entry name" value="RAI14/UACA"/>
</dbReference>
<feature type="repeat" description="ANK" evidence="3">
    <location>
        <begin position="94"/>
        <end position="126"/>
    </location>
</feature>
<evidence type="ECO:0000256" key="3">
    <source>
        <dbReference type="PROSITE-ProRule" id="PRU00023"/>
    </source>
</evidence>
<dbReference type="PANTHER" id="PTHR24129">
    <property type="entry name" value="ANKYCORBIN"/>
    <property type="match status" value="1"/>
</dbReference>
<keyword evidence="7" id="KW-1185">Reference proteome</keyword>
<evidence type="ECO:0000256" key="2">
    <source>
        <dbReference type="ARBA" id="ARBA00023054"/>
    </source>
</evidence>
<feature type="compositionally biased region" description="Acidic residues" evidence="5">
    <location>
        <begin position="654"/>
        <end position="663"/>
    </location>
</feature>
<feature type="compositionally biased region" description="Basic and acidic residues" evidence="5">
    <location>
        <begin position="479"/>
        <end position="488"/>
    </location>
</feature>
<evidence type="ECO:0000256" key="4">
    <source>
        <dbReference type="SAM" id="Coils"/>
    </source>
</evidence>
<feature type="region of interest" description="Disordered" evidence="5">
    <location>
        <begin position="475"/>
        <end position="531"/>
    </location>
</feature>
<keyword evidence="2 4" id="KW-0175">Coiled coil</keyword>
<protein>
    <submittedName>
        <fullName evidence="6">Ankyrin repeat domain-containing protein 24</fullName>
    </submittedName>
</protein>
<accession>A0ABQ8LI57</accession>
<dbReference type="InterPro" id="IPR036770">
    <property type="entry name" value="Ankyrin_rpt-contain_sf"/>
</dbReference>
<dbReference type="Proteomes" id="UP000830375">
    <property type="component" value="Unassembled WGS sequence"/>
</dbReference>
<dbReference type="Pfam" id="PF00023">
    <property type="entry name" value="Ank"/>
    <property type="match status" value="1"/>
</dbReference>
<keyword evidence="3" id="KW-0040">ANK repeat</keyword>
<feature type="compositionally biased region" description="Basic and acidic residues" evidence="5">
    <location>
        <begin position="570"/>
        <end position="584"/>
    </location>
</feature>
<feature type="region of interest" description="Disordered" evidence="5">
    <location>
        <begin position="570"/>
        <end position="591"/>
    </location>
</feature>
<feature type="repeat" description="ANK" evidence="3">
    <location>
        <begin position="176"/>
        <end position="208"/>
    </location>
</feature>
<organism evidence="6 7">
    <name type="scientific">Labeo rohita</name>
    <name type="common">Indian major carp</name>
    <name type="synonym">Cyprinus rohita</name>
    <dbReference type="NCBI Taxonomy" id="84645"/>
    <lineage>
        <taxon>Eukaryota</taxon>
        <taxon>Metazoa</taxon>
        <taxon>Chordata</taxon>
        <taxon>Craniata</taxon>
        <taxon>Vertebrata</taxon>
        <taxon>Euteleostomi</taxon>
        <taxon>Actinopterygii</taxon>
        <taxon>Neopterygii</taxon>
        <taxon>Teleostei</taxon>
        <taxon>Ostariophysi</taxon>
        <taxon>Cypriniformes</taxon>
        <taxon>Cyprinidae</taxon>
        <taxon>Labeoninae</taxon>
        <taxon>Labeonini</taxon>
        <taxon>Labeo</taxon>
    </lineage>
</organism>
<feature type="region of interest" description="Disordered" evidence="5">
    <location>
        <begin position="869"/>
        <end position="896"/>
    </location>
</feature>
<dbReference type="Gene3D" id="1.25.40.20">
    <property type="entry name" value="Ankyrin repeat-containing domain"/>
    <property type="match status" value="2"/>
</dbReference>
<dbReference type="InterPro" id="IPR002110">
    <property type="entry name" value="Ankyrin_rpt"/>
</dbReference>
<feature type="region of interest" description="Disordered" evidence="5">
    <location>
        <begin position="417"/>
        <end position="460"/>
    </location>
</feature>
<evidence type="ECO:0000256" key="5">
    <source>
        <dbReference type="SAM" id="MobiDB-lite"/>
    </source>
</evidence>
<keyword evidence="1" id="KW-0677">Repeat</keyword>
<dbReference type="Pfam" id="PF12796">
    <property type="entry name" value="Ank_2"/>
    <property type="match status" value="1"/>
</dbReference>
<feature type="compositionally biased region" description="Basic and acidic residues" evidence="5">
    <location>
        <begin position="440"/>
        <end position="452"/>
    </location>
</feature>
<feature type="repeat" description="ANK" evidence="3">
    <location>
        <begin position="61"/>
        <end position="93"/>
    </location>
</feature>
<proteinExistence type="predicted"/>
<feature type="region of interest" description="Disordered" evidence="5">
    <location>
        <begin position="643"/>
        <end position="679"/>
    </location>
</feature>
<evidence type="ECO:0000256" key="1">
    <source>
        <dbReference type="ARBA" id="ARBA00022737"/>
    </source>
</evidence>
<dbReference type="PANTHER" id="PTHR24129:SF0">
    <property type="entry name" value="ANKYCORBIN"/>
    <property type="match status" value="1"/>
</dbReference>
<feature type="repeat" description="ANK" evidence="3">
    <location>
        <begin position="127"/>
        <end position="159"/>
    </location>
</feature>
<comment type="caution">
    <text evidence="6">The sequence shown here is derived from an EMBL/GenBank/DDBJ whole genome shotgun (WGS) entry which is preliminary data.</text>
</comment>
<sequence length="918" mass="100685">MDPNGIFSPMKSFCMCYGVITSQDWSKTDDRLLQAVEQNDPEKVATLLVKKGLCPSKLDAEGKSAFHLCASRGRLDCLDVILSHGVDINVTDGTGFNALHLAAKNGQSDCLKRLLQERMSVDATDSFGRTSLHHAAVSGCLSCSEILWDFKANLDIQDGDGSTPLILGAQMSRVELCRSALMLACESDSMETVEVLLKGGANPHLTDALGHNSAHNSITAGNQNITQLLQSVGVSTAAEGSSEEGPPPSSDASSTSPPPVPTQTPDSQNPAPPSPAPRTQRPASENLRLSEVEAERDRLLAELEELRAAQVSGVTCDSEDAEDSDDMLDFPGAEKLLSKQSRGLDADSPAEAASQENPVMVEQLRRKVEELTSQNADLVLKVQMLEMFEKDDTDMQSSGPDFVPTAQYESLRREFEELQEKYSRAQASTEASSIAEDPGSEEKEEKDQKALEEQLAQAKTELEELKEQMRLGVYSVEEAGSKPERGSESPENGVNLENQQLRVRVHELEAELASKKTDGEELREGDNDTIQQLKQRVTELEAALQDREKGREEENETVVSLKKQVEELEKALEQSKAAGHEDSKGAPVNGLQARVEELERALKDSVPRGQFEEVQVTLGLQLNQLARERAEVATRLNQALVELERLRPPSHTGEDEDDEDPSESSEISIASDHSLHLSPGGRTLEAIQEELEVARQEAAQALDTLCAERESRALDALQLRDAIPLVKHQEVLTAIAQQLAQTEKELQAERALREQTQTELTRLKSELEAVQKDSSAIAAQESLSEKETELKELRSQKALEQGLVSKEDHEAQRLSLQAEINTLTAQMADLARKHEKTCTEVFQVQREALFNKSERQVAESQLETEALGALTPPLGRSPSPPSSGIPGQQLALQNRGRMDEEVQALLLQILRMSQKGQN</sequence>
<feature type="compositionally biased region" description="Polar residues" evidence="5">
    <location>
        <begin position="489"/>
        <end position="501"/>
    </location>
</feature>
<dbReference type="EMBL" id="JACTAM010000022">
    <property type="protein sequence ID" value="KAI2650360.1"/>
    <property type="molecule type" value="Genomic_DNA"/>
</dbReference>
<feature type="region of interest" description="Disordered" evidence="5">
    <location>
        <begin position="310"/>
        <end position="329"/>
    </location>
</feature>
<feature type="compositionally biased region" description="Basic and acidic residues" evidence="5">
    <location>
        <begin position="504"/>
        <end position="526"/>
    </location>
</feature>
<dbReference type="SUPFAM" id="SSF48403">
    <property type="entry name" value="Ankyrin repeat"/>
    <property type="match status" value="1"/>
</dbReference>
<gene>
    <name evidence="6" type="ORF">H4Q32_000330</name>
</gene>
<feature type="compositionally biased region" description="Low complexity" evidence="5">
    <location>
        <begin position="237"/>
        <end position="255"/>
    </location>
</feature>
<name>A0ABQ8LI57_LABRO</name>
<evidence type="ECO:0000313" key="7">
    <source>
        <dbReference type="Proteomes" id="UP000830375"/>
    </source>
</evidence>
<dbReference type="PROSITE" id="PS50297">
    <property type="entry name" value="ANK_REP_REGION"/>
    <property type="match status" value="2"/>
</dbReference>
<feature type="region of interest" description="Disordered" evidence="5">
    <location>
        <begin position="233"/>
        <end position="291"/>
    </location>
</feature>
<reference evidence="6 7" key="1">
    <citation type="submission" date="2022-01" db="EMBL/GenBank/DDBJ databases">
        <title>A high-quality chromosome-level genome assembly of rohu carp, Labeo rohita.</title>
        <authorList>
            <person name="Arick M.A. II"/>
            <person name="Hsu C.-Y."/>
            <person name="Magbanua Z."/>
            <person name="Pechanova O."/>
            <person name="Grover C."/>
            <person name="Miller E."/>
            <person name="Thrash A."/>
            <person name="Ezzel L."/>
            <person name="Alam S."/>
            <person name="Benzie J."/>
            <person name="Hamilton M."/>
            <person name="Karsi A."/>
            <person name="Lawrence M.L."/>
            <person name="Peterson D.G."/>
        </authorList>
    </citation>
    <scope>NUCLEOTIDE SEQUENCE [LARGE SCALE GENOMIC DNA]</scope>
    <source>
        <strain evidence="7">BAU-BD-2019</strain>
        <tissue evidence="6">Blood</tissue>
    </source>
</reference>
<evidence type="ECO:0000313" key="6">
    <source>
        <dbReference type="EMBL" id="KAI2650360.1"/>
    </source>
</evidence>